<reference evidence="1" key="1">
    <citation type="submission" date="2013-08" db="EMBL/GenBank/DDBJ databases">
        <title>Oryza genome evolution.</title>
        <authorList>
            <person name="Wing R.A."/>
            <person name="Panaud O."/>
            <person name="Oliveira A.C."/>
        </authorList>
    </citation>
    <scope>NUCLEOTIDE SEQUENCE</scope>
</reference>
<dbReference type="Gramene" id="OGLUM01G14870.2">
    <property type="protein sequence ID" value="OGLUM01G14870.2"/>
    <property type="gene ID" value="OGLUM01G14870"/>
</dbReference>
<evidence type="ECO:0000313" key="1">
    <source>
        <dbReference type="EnsemblPlants" id="OGLUM01G14870.2"/>
    </source>
</evidence>
<dbReference type="AlphaFoldDB" id="A0A0D9Y7J0"/>
<evidence type="ECO:0008006" key="3">
    <source>
        <dbReference type="Google" id="ProtNLM"/>
    </source>
</evidence>
<proteinExistence type="predicted"/>
<dbReference type="HOGENOM" id="CLU_208719_0_0_1"/>
<protein>
    <recommendedName>
        <fullName evidence="3">Serine aminopeptidase S33 domain-containing protein</fullName>
    </recommendedName>
</protein>
<dbReference type="Gene3D" id="3.40.50.1820">
    <property type="entry name" value="alpha/beta hydrolase"/>
    <property type="match status" value="1"/>
</dbReference>
<dbReference type="InterPro" id="IPR029058">
    <property type="entry name" value="AB_hydrolase_fold"/>
</dbReference>
<sequence length="62" mass="7089">MDGWGEQEYVRNSRGVQLFTCGWLPAKTSPKALVFLCHGYAMECSGYMRDHELREKGGLYSQ</sequence>
<name>A0A0D9Y7J0_9ORYZ</name>
<keyword evidence="2" id="KW-1185">Reference proteome</keyword>
<evidence type="ECO:0000313" key="2">
    <source>
        <dbReference type="Proteomes" id="UP000026961"/>
    </source>
</evidence>
<reference evidence="1" key="2">
    <citation type="submission" date="2015-04" db="UniProtKB">
        <authorList>
            <consortium name="EnsemblPlants"/>
        </authorList>
    </citation>
    <scope>IDENTIFICATION</scope>
</reference>
<dbReference type="Proteomes" id="UP000026961">
    <property type="component" value="Chromosome 1"/>
</dbReference>
<organism evidence="1">
    <name type="scientific">Oryza glumipatula</name>
    <dbReference type="NCBI Taxonomy" id="40148"/>
    <lineage>
        <taxon>Eukaryota</taxon>
        <taxon>Viridiplantae</taxon>
        <taxon>Streptophyta</taxon>
        <taxon>Embryophyta</taxon>
        <taxon>Tracheophyta</taxon>
        <taxon>Spermatophyta</taxon>
        <taxon>Magnoliopsida</taxon>
        <taxon>Liliopsida</taxon>
        <taxon>Poales</taxon>
        <taxon>Poaceae</taxon>
        <taxon>BOP clade</taxon>
        <taxon>Oryzoideae</taxon>
        <taxon>Oryzeae</taxon>
        <taxon>Oryzinae</taxon>
        <taxon>Oryza</taxon>
    </lineage>
</organism>
<reference evidence="1" key="3">
    <citation type="submission" date="2018-05" db="EMBL/GenBank/DDBJ databases">
        <title>OgluRS3 (Oryza glumaepatula Reference Sequence Version 3).</title>
        <authorList>
            <person name="Zhang J."/>
            <person name="Kudrna D."/>
            <person name="Lee S."/>
            <person name="Talag J."/>
            <person name="Welchert J."/>
            <person name="Wing R.A."/>
        </authorList>
    </citation>
    <scope>NUCLEOTIDE SEQUENCE [LARGE SCALE GENOMIC DNA]</scope>
</reference>
<accession>A0A0D9Y7J0</accession>
<dbReference type="EnsemblPlants" id="OGLUM01G14870.2">
    <property type="protein sequence ID" value="OGLUM01G14870.2"/>
    <property type="gene ID" value="OGLUM01G14870"/>
</dbReference>